<reference evidence="7 8" key="1">
    <citation type="submission" date="2019-09" db="EMBL/GenBank/DDBJ databases">
        <title>Bird 10,000 Genomes (B10K) Project - Family phase.</title>
        <authorList>
            <person name="Zhang G."/>
        </authorList>
    </citation>
    <scope>NUCLEOTIDE SEQUENCE [LARGE SCALE GENOMIC DNA]</scope>
    <source>
        <strain evidence="7">B10K-DU-029-52</strain>
    </source>
</reference>
<dbReference type="InterPro" id="IPR055430">
    <property type="entry name" value="HAT_Syf1_CNRKL1_C"/>
</dbReference>
<organism evidence="7 8">
    <name type="scientific">Origma solitaria</name>
    <dbReference type="NCBI Taxonomy" id="720586"/>
    <lineage>
        <taxon>Eukaryota</taxon>
        <taxon>Metazoa</taxon>
        <taxon>Chordata</taxon>
        <taxon>Craniata</taxon>
        <taxon>Vertebrata</taxon>
        <taxon>Euteleostomi</taxon>
        <taxon>Archelosauria</taxon>
        <taxon>Archosauria</taxon>
        <taxon>Dinosauria</taxon>
        <taxon>Saurischia</taxon>
        <taxon>Theropoda</taxon>
        <taxon>Coelurosauria</taxon>
        <taxon>Aves</taxon>
        <taxon>Neognathae</taxon>
        <taxon>Neoaves</taxon>
        <taxon>Telluraves</taxon>
        <taxon>Australaves</taxon>
        <taxon>Passeriformes</taxon>
        <taxon>Meliphagoidea</taxon>
        <taxon>Acanthizidae</taxon>
        <taxon>Origma</taxon>
    </lineage>
</organism>
<feature type="region of interest" description="Disordered" evidence="5">
    <location>
        <begin position="247"/>
        <end position="277"/>
    </location>
</feature>
<dbReference type="GO" id="GO:0006364">
    <property type="term" value="P:rRNA processing"/>
    <property type="evidence" value="ECO:0007669"/>
    <property type="project" value="UniProtKB-KW"/>
</dbReference>
<dbReference type="FunFam" id="2.40.50.140:FF:000155">
    <property type="entry name" value="rRNA biogenesis protein RRP5"/>
    <property type="match status" value="1"/>
</dbReference>
<accession>A0A7K6CWU5</accession>
<feature type="region of interest" description="Disordered" evidence="5">
    <location>
        <begin position="106"/>
        <end position="151"/>
    </location>
</feature>
<dbReference type="GO" id="GO:0003723">
    <property type="term" value="F:RNA binding"/>
    <property type="evidence" value="ECO:0007669"/>
    <property type="project" value="TreeGrafter"/>
</dbReference>
<dbReference type="InterPro" id="IPR011990">
    <property type="entry name" value="TPR-like_helical_dom_sf"/>
</dbReference>
<keyword evidence="4" id="KW-0539">Nucleus</keyword>
<dbReference type="FunFam" id="1.25.40.10:FF:000065">
    <property type="entry name" value="Programmed cell death 11"/>
    <property type="match status" value="1"/>
</dbReference>
<dbReference type="Gene3D" id="1.25.40.10">
    <property type="entry name" value="Tetratricopeptide repeat domain"/>
    <property type="match status" value="1"/>
</dbReference>
<feature type="domain" description="S1 motif" evidence="6">
    <location>
        <begin position="24"/>
        <end position="96"/>
    </location>
</feature>
<name>A0A7K6CWU5_9PASS</name>
<dbReference type="EMBL" id="VZRL01001500">
    <property type="protein sequence ID" value="NWV19073.1"/>
    <property type="molecule type" value="Genomic_DNA"/>
</dbReference>
<evidence type="ECO:0000256" key="1">
    <source>
        <dbReference type="ARBA" id="ARBA00004604"/>
    </source>
</evidence>
<keyword evidence="8" id="KW-1185">Reference proteome</keyword>
<comment type="caution">
    <text evidence="7">The sequence shown here is derived from an EMBL/GenBank/DDBJ whole genome shotgun (WGS) entry which is preliminary data.</text>
</comment>
<dbReference type="PANTHER" id="PTHR23270">
    <property type="entry name" value="PROGRAMMED CELL DEATH PROTEIN 11 PRE-RRNA PROCESSING PROTEIN RRP5"/>
    <property type="match status" value="1"/>
</dbReference>
<proteinExistence type="predicted"/>
<evidence type="ECO:0000313" key="8">
    <source>
        <dbReference type="Proteomes" id="UP000571324"/>
    </source>
</evidence>
<dbReference type="GO" id="GO:0032040">
    <property type="term" value="C:small-subunit processome"/>
    <property type="evidence" value="ECO:0007669"/>
    <property type="project" value="TreeGrafter"/>
</dbReference>
<sequence>RLNPKINSKVEDIEITSIKEVKKGQLVRGYVKSITASGVFFGLSTSLLGRILFQNVSPYFVQKHSLYEKYLPEGKLLTAKVLGVNKKEKHIELSLLPEDTGMPSVLPESLGLPQYGAEEEKREADDEEKREEPKLKTKRRRGNSESGQVYGSDCTGQAKELNCCCHPPSPHFPLLQEVKPKRKKIFPADENDSGIEVYYREEDEDDQEKEATKKKSKVRKPGEAPRLQVSVGFTWDEDNAMDISVLNLKDESSESEEEEDMQSKKQTKKEKELEKQKKEKELCKVEAALMDPGRQPQSADDFDRLVLGSPNSSILWLQYMAFHLQATEIEKARAVAERALKTISFREEQEKLNVWVALLNLENMYGTEEALMKVFERAVQYNEPLKVFQHLCDIYASSEKYKQAEELYHTMLKRFRQEKSVWLKYASFLLKQGQTEATHRLLERALKALPTKEHVDVISRFAQLEFHSGDTEHAKALFESTLSSYPKRTDIWSIYMDIMIKHGSQKEVRDIFERVIHLSLAPKKMKFFFKRYLDYEKKFGTAESVLAVKRAALEYVETKSSLADT</sequence>
<evidence type="ECO:0000256" key="2">
    <source>
        <dbReference type="ARBA" id="ARBA00022552"/>
    </source>
</evidence>
<evidence type="ECO:0000313" key="7">
    <source>
        <dbReference type="EMBL" id="NWV19073.1"/>
    </source>
</evidence>
<dbReference type="CDD" id="cd05705">
    <property type="entry name" value="S1_Rrp5_repeat_hs14"/>
    <property type="match status" value="1"/>
</dbReference>
<dbReference type="AlphaFoldDB" id="A0A7K6CWU5"/>
<feature type="region of interest" description="Disordered" evidence="5">
    <location>
        <begin position="200"/>
        <end position="223"/>
    </location>
</feature>
<dbReference type="Proteomes" id="UP000571324">
    <property type="component" value="Unassembled WGS sequence"/>
</dbReference>
<dbReference type="SMART" id="SM00316">
    <property type="entry name" value="S1"/>
    <property type="match status" value="1"/>
</dbReference>
<evidence type="ECO:0000256" key="3">
    <source>
        <dbReference type="ARBA" id="ARBA00022737"/>
    </source>
</evidence>
<dbReference type="SUPFAM" id="SSF48452">
    <property type="entry name" value="TPR-like"/>
    <property type="match status" value="1"/>
</dbReference>
<dbReference type="OrthoDB" id="412781at2759"/>
<dbReference type="SMART" id="SM00386">
    <property type="entry name" value="HAT"/>
    <property type="match status" value="5"/>
</dbReference>
<comment type="subcellular location">
    <subcellularLocation>
        <location evidence="1">Nucleus</location>
        <location evidence="1">Nucleolus</location>
    </subcellularLocation>
</comment>
<feature type="non-terminal residue" evidence="7">
    <location>
        <position position="565"/>
    </location>
</feature>
<protein>
    <submittedName>
        <fullName evidence="7">RRP5 protein</fullName>
    </submittedName>
</protein>
<dbReference type="Pfam" id="PF23231">
    <property type="entry name" value="HAT_Syf1_CNRKL1_C"/>
    <property type="match status" value="1"/>
</dbReference>
<keyword evidence="3" id="KW-0677">Repeat</keyword>
<dbReference type="PROSITE" id="PS50126">
    <property type="entry name" value="S1"/>
    <property type="match status" value="1"/>
</dbReference>
<dbReference type="Gene3D" id="2.40.50.140">
    <property type="entry name" value="Nucleic acid-binding proteins"/>
    <property type="match status" value="1"/>
</dbReference>
<dbReference type="InterPro" id="IPR045209">
    <property type="entry name" value="Rrp5"/>
</dbReference>
<evidence type="ECO:0000259" key="6">
    <source>
        <dbReference type="PROSITE" id="PS50126"/>
    </source>
</evidence>
<keyword evidence="2" id="KW-0698">rRNA processing</keyword>
<evidence type="ECO:0000256" key="4">
    <source>
        <dbReference type="ARBA" id="ARBA00023242"/>
    </source>
</evidence>
<feature type="non-terminal residue" evidence="7">
    <location>
        <position position="1"/>
    </location>
</feature>
<evidence type="ECO:0000256" key="5">
    <source>
        <dbReference type="SAM" id="MobiDB-lite"/>
    </source>
</evidence>
<dbReference type="InterPro" id="IPR057302">
    <property type="entry name" value="Rrp5_S1"/>
</dbReference>
<gene>
    <name evidence="7" type="primary">Pdcd11_0</name>
    <name evidence="7" type="ORF">ORISOL_R13915</name>
</gene>
<dbReference type="PANTHER" id="PTHR23270:SF10">
    <property type="entry name" value="PROTEIN RRP5 HOMOLOG"/>
    <property type="match status" value="1"/>
</dbReference>
<dbReference type="Pfam" id="PF23459">
    <property type="entry name" value="S1_RRP5"/>
    <property type="match status" value="1"/>
</dbReference>
<dbReference type="InterPro" id="IPR012340">
    <property type="entry name" value="NA-bd_OB-fold"/>
</dbReference>
<dbReference type="SUPFAM" id="SSF50249">
    <property type="entry name" value="Nucleic acid-binding proteins"/>
    <property type="match status" value="1"/>
</dbReference>
<dbReference type="InterPro" id="IPR003107">
    <property type="entry name" value="HAT"/>
</dbReference>
<dbReference type="InterPro" id="IPR003029">
    <property type="entry name" value="S1_domain"/>
</dbReference>